<accession>A0ABV7N5I6</accession>
<comment type="cofactor">
    <cofactor evidence="2">
        <name>Mn(2+)</name>
        <dbReference type="ChEBI" id="CHEBI:29035"/>
    </cofactor>
</comment>
<dbReference type="PROSITE" id="PS01086">
    <property type="entry name" value="RIBUL_P_3_EPIMER_2"/>
    <property type="match status" value="1"/>
</dbReference>
<feature type="binding site" evidence="10">
    <location>
        <position position="174"/>
    </location>
    <ligand>
        <name>a divalent metal cation</name>
        <dbReference type="ChEBI" id="CHEBI:60240"/>
    </ligand>
</feature>
<dbReference type="NCBIfam" id="NF004076">
    <property type="entry name" value="PRK05581.1-4"/>
    <property type="match status" value="1"/>
</dbReference>
<comment type="pathway">
    <text evidence="10">Carbohydrate degradation.</text>
</comment>
<comment type="cofactor">
    <cofactor evidence="4">
        <name>Zn(2+)</name>
        <dbReference type="ChEBI" id="CHEBI:29105"/>
    </cofactor>
</comment>
<evidence type="ECO:0000256" key="3">
    <source>
        <dbReference type="ARBA" id="ARBA00001941"/>
    </source>
</evidence>
<evidence type="ECO:0000256" key="2">
    <source>
        <dbReference type="ARBA" id="ARBA00001936"/>
    </source>
</evidence>
<feature type="binding site" evidence="10">
    <location>
        <begin position="141"/>
        <end position="144"/>
    </location>
    <ligand>
        <name>substrate</name>
    </ligand>
</feature>
<dbReference type="InterPro" id="IPR000056">
    <property type="entry name" value="Ribul_P_3_epim-like"/>
</dbReference>
<evidence type="ECO:0000313" key="12">
    <source>
        <dbReference type="EMBL" id="MFC3388862.1"/>
    </source>
</evidence>
<dbReference type="EC" id="5.1.3.1" evidence="7 10"/>
<reference evidence="13" key="1">
    <citation type="journal article" date="2019" name="Int. J. Syst. Evol. Microbiol.">
        <title>The Global Catalogue of Microorganisms (GCM) 10K type strain sequencing project: providing services to taxonomists for standard genome sequencing and annotation.</title>
        <authorList>
            <consortium name="The Broad Institute Genomics Platform"/>
            <consortium name="The Broad Institute Genome Sequencing Center for Infectious Disease"/>
            <person name="Wu L."/>
            <person name="Ma J."/>
        </authorList>
    </citation>
    <scope>NUCLEOTIDE SEQUENCE [LARGE SCALE GENOMIC DNA]</scope>
    <source>
        <strain evidence="13">CCM 7756</strain>
    </source>
</reference>
<keyword evidence="10 11" id="KW-0119">Carbohydrate metabolism</keyword>
<feature type="binding site" evidence="10">
    <location>
        <begin position="174"/>
        <end position="176"/>
    </location>
    <ligand>
        <name>substrate</name>
    </ligand>
</feature>
<keyword evidence="9 10" id="KW-0413">Isomerase</keyword>
<gene>
    <name evidence="10 12" type="primary">rpe</name>
    <name evidence="12" type="ORF">ACFOEO_09790</name>
</gene>
<keyword evidence="8 10" id="KW-0479">Metal-binding</keyword>
<comment type="similarity">
    <text evidence="6 10 11">Belongs to the ribulose-phosphate 3-epimerase family.</text>
</comment>
<dbReference type="GO" id="GO:0004750">
    <property type="term" value="F:D-ribulose-phosphate 3-epimerase activity"/>
    <property type="evidence" value="ECO:0007669"/>
    <property type="project" value="UniProtKB-EC"/>
</dbReference>
<feature type="binding site" evidence="10">
    <location>
        <position position="32"/>
    </location>
    <ligand>
        <name>a divalent metal cation</name>
        <dbReference type="ChEBI" id="CHEBI:60240"/>
    </ligand>
</feature>
<feature type="active site" description="Proton acceptor" evidence="10">
    <location>
        <position position="34"/>
    </location>
</feature>
<evidence type="ECO:0000256" key="1">
    <source>
        <dbReference type="ARBA" id="ARBA00001782"/>
    </source>
</evidence>
<dbReference type="EMBL" id="JBHRVQ010000001">
    <property type="protein sequence ID" value="MFC3388862.1"/>
    <property type="molecule type" value="Genomic_DNA"/>
</dbReference>
<comment type="caution">
    <text evidence="12">The sequence shown here is derived from an EMBL/GenBank/DDBJ whole genome shotgun (WGS) entry which is preliminary data.</text>
</comment>
<evidence type="ECO:0000256" key="6">
    <source>
        <dbReference type="ARBA" id="ARBA00009541"/>
    </source>
</evidence>
<dbReference type="PROSITE" id="PS01085">
    <property type="entry name" value="RIBUL_P_3_EPIMER_1"/>
    <property type="match status" value="1"/>
</dbReference>
<comment type="cofactor">
    <cofactor evidence="3">
        <name>Co(2+)</name>
        <dbReference type="ChEBI" id="CHEBI:48828"/>
    </cofactor>
</comment>
<protein>
    <recommendedName>
        <fullName evidence="7 10">Ribulose-phosphate 3-epimerase</fullName>
        <ecNumber evidence="7 10">5.1.3.1</ecNumber>
    </recommendedName>
</protein>
<proteinExistence type="inferred from homology"/>
<evidence type="ECO:0000256" key="11">
    <source>
        <dbReference type="PIRNR" id="PIRNR001461"/>
    </source>
</evidence>
<feature type="binding site" evidence="10">
    <location>
        <position position="7"/>
    </location>
    <ligand>
        <name>substrate</name>
    </ligand>
</feature>
<dbReference type="Pfam" id="PF00834">
    <property type="entry name" value="Ribul_P_3_epim"/>
    <property type="match status" value="1"/>
</dbReference>
<feature type="binding site" evidence="10">
    <location>
        <position position="34"/>
    </location>
    <ligand>
        <name>a divalent metal cation</name>
        <dbReference type="ChEBI" id="CHEBI:60240"/>
    </ligand>
</feature>
<evidence type="ECO:0000313" key="13">
    <source>
        <dbReference type="Proteomes" id="UP001595637"/>
    </source>
</evidence>
<organism evidence="12 13">
    <name type="scientific">Salinicoccus sesuvii</name>
    <dbReference type="NCBI Taxonomy" id="868281"/>
    <lineage>
        <taxon>Bacteria</taxon>
        <taxon>Bacillati</taxon>
        <taxon>Bacillota</taxon>
        <taxon>Bacilli</taxon>
        <taxon>Bacillales</taxon>
        <taxon>Staphylococcaceae</taxon>
        <taxon>Salinicoccus</taxon>
    </lineage>
</organism>
<comment type="function">
    <text evidence="10">Catalyzes the reversible epimerization of D-ribulose 5-phosphate to D-xylulose 5-phosphate.</text>
</comment>
<feature type="active site" description="Proton donor" evidence="10">
    <location>
        <position position="174"/>
    </location>
</feature>
<evidence type="ECO:0000256" key="10">
    <source>
        <dbReference type="HAMAP-Rule" id="MF_02227"/>
    </source>
</evidence>
<dbReference type="CDD" id="cd00429">
    <property type="entry name" value="RPE"/>
    <property type="match status" value="1"/>
</dbReference>
<dbReference type="RefSeq" id="WP_380654970.1">
    <property type="nucleotide sequence ID" value="NZ_JBHRVQ010000001.1"/>
</dbReference>
<keyword evidence="13" id="KW-1185">Reference proteome</keyword>
<comment type="catalytic activity">
    <reaction evidence="1 10 11">
        <text>D-ribulose 5-phosphate = D-xylulose 5-phosphate</text>
        <dbReference type="Rhea" id="RHEA:13677"/>
        <dbReference type="ChEBI" id="CHEBI:57737"/>
        <dbReference type="ChEBI" id="CHEBI:58121"/>
        <dbReference type="EC" id="5.1.3.1"/>
    </reaction>
</comment>
<dbReference type="InterPro" id="IPR013785">
    <property type="entry name" value="Aldolase_TIM"/>
</dbReference>
<name>A0ABV7N5I6_9STAP</name>
<comment type="cofactor">
    <cofactor evidence="10">
        <name>a divalent metal cation</name>
        <dbReference type="ChEBI" id="CHEBI:60240"/>
    </cofactor>
    <text evidence="10">Binds 1 divalent metal cation per subunit.</text>
</comment>
<evidence type="ECO:0000256" key="7">
    <source>
        <dbReference type="ARBA" id="ARBA00013188"/>
    </source>
</evidence>
<dbReference type="HAMAP" id="MF_02227">
    <property type="entry name" value="RPE"/>
    <property type="match status" value="1"/>
</dbReference>
<feature type="binding site" evidence="10">
    <location>
        <position position="65"/>
    </location>
    <ligand>
        <name>substrate</name>
    </ligand>
</feature>
<evidence type="ECO:0000256" key="9">
    <source>
        <dbReference type="ARBA" id="ARBA00023235"/>
    </source>
</evidence>
<dbReference type="InterPro" id="IPR026019">
    <property type="entry name" value="Ribul_P_3_epim"/>
</dbReference>
<dbReference type="SUPFAM" id="SSF51366">
    <property type="entry name" value="Ribulose-phoshate binding barrel"/>
    <property type="match status" value="1"/>
</dbReference>
<dbReference type="PANTHER" id="PTHR11749">
    <property type="entry name" value="RIBULOSE-5-PHOSPHATE-3-EPIMERASE"/>
    <property type="match status" value="1"/>
</dbReference>
<dbReference type="Gene3D" id="3.20.20.70">
    <property type="entry name" value="Aldolase class I"/>
    <property type="match status" value="1"/>
</dbReference>
<feature type="binding site" evidence="10">
    <location>
        <begin position="196"/>
        <end position="197"/>
    </location>
    <ligand>
        <name>substrate</name>
    </ligand>
</feature>
<dbReference type="NCBIfam" id="TIGR01163">
    <property type="entry name" value="rpe"/>
    <property type="match status" value="1"/>
</dbReference>
<evidence type="ECO:0000256" key="5">
    <source>
        <dbReference type="ARBA" id="ARBA00001954"/>
    </source>
</evidence>
<dbReference type="Proteomes" id="UP001595637">
    <property type="component" value="Unassembled WGS sequence"/>
</dbReference>
<evidence type="ECO:0000256" key="4">
    <source>
        <dbReference type="ARBA" id="ARBA00001947"/>
    </source>
</evidence>
<evidence type="ECO:0000256" key="8">
    <source>
        <dbReference type="ARBA" id="ARBA00022723"/>
    </source>
</evidence>
<comment type="cofactor">
    <cofactor evidence="5">
        <name>Fe(2+)</name>
        <dbReference type="ChEBI" id="CHEBI:29033"/>
    </cofactor>
</comment>
<sequence>MVKILPSLLASDFTKLGQDIKKMEAAGADLFHLDIMDGQFVPNISYGLPVVEAISEVASLPLDVHLMTNDPGQFIDEFNRMGVSMISFHIEATNHPHRLMQYIQERGMKAGIVLNPHTPVSSIHHLLQEIDYILIMTVNPGFGGQKFINDGVEKIKMLNTLRQENSYGYEIEVDGGINDETASICKEAGADLLVSGSHLFKSEDWKAAVSRMKG</sequence>
<feature type="binding site" evidence="10">
    <location>
        <position position="65"/>
    </location>
    <ligand>
        <name>a divalent metal cation</name>
        <dbReference type="ChEBI" id="CHEBI:60240"/>
    </ligand>
</feature>
<dbReference type="PIRSF" id="PIRSF001461">
    <property type="entry name" value="RPE"/>
    <property type="match status" value="1"/>
</dbReference>
<dbReference type="InterPro" id="IPR011060">
    <property type="entry name" value="RibuloseP-bd_barrel"/>
</dbReference>